<keyword evidence="5" id="KW-1185">Reference proteome</keyword>
<reference evidence="2 5" key="1">
    <citation type="submission" date="2020-06" db="EMBL/GenBank/DDBJ databases">
        <title>Haloterrigena sp. nov., an extremely halophilic archaeon isolated from a saline sediment.</title>
        <authorList>
            <person name="Liu B.-B."/>
        </authorList>
    </citation>
    <scope>NUCLEOTIDE SEQUENCE</scope>
    <source>
        <strain evidence="2">SYSU A121-1</strain>
        <strain evidence="3 5">SYSU A558-1</strain>
    </source>
</reference>
<dbReference type="EMBL" id="JABUQZ010000001">
    <property type="protein sequence ID" value="NUC74611.1"/>
    <property type="molecule type" value="Genomic_DNA"/>
</dbReference>
<proteinExistence type="predicted"/>
<evidence type="ECO:0000313" key="5">
    <source>
        <dbReference type="Proteomes" id="UP001016761"/>
    </source>
</evidence>
<comment type="caution">
    <text evidence="2">The sequence shown here is derived from an EMBL/GenBank/DDBJ whole genome shotgun (WGS) entry which is preliminary data.</text>
</comment>
<evidence type="ECO:0000256" key="1">
    <source>
        <dbReference type="SAM" id="Phobius"/>
    </source>
</evidence>
<organism evidence="2 4">
    <name type="scientific">Haloterrigena gelatinilytica</name>
    <dbReference type="NCBI Taxonomy" id="2741724"/>
    <lineage>
        <taxon>Archaea</taxon>
        <taxon>Methanobacteriati</taxon>
        <taxon>Methanobacteriota</taxon>
        <taxon>Stenosarchaea group</taxon>
        <taxon>Halobacteria</taxon>
        <taxon>Halobacteriales</taxon>
        <taxon>Natrialbaceae</taxon>
        <taxon>Haloterrigena</taxon>
    </lineage>
</organism>
<dbReference type="Proteomes" id="UP001016761">
    <property type="component" value="Unassembled WGS sequence"/>
</dbReference>
<dbReference type="AlphaFoldDB" id="A0A8J8GGM4"/>
<evidence type="ECO:0000313" key="4">
    <source>
        <dbReference type="Proteomes" id="UP000728647"/>
    </source>
</evidence>
<keyword evidence="1" id="KW-0472">Membrane</keyword>
<feature type="transmembrane region" description="Helical" evidence="1">
    <location>
        <begin position="37"/>
        <end position="64"/>
    </location>
</feature>
<feature type="transmembrane region" description="Helical" evidence="1">
    <location>
        <begin position="12"/>
        <end position="31"/>
    </location>
</feature>
<dbReference type="Proteomes" id="UP000728647">
    <property type="component" value="Unassembled WGS sequence"/>
</dbReference>
<dbReference type="RefSeq" id="WP_174682327.1">
    <property type="nucleotide sequence ID" value="NZ_JABUQZ010000001.1"/>
</dbReference>
<protein>
    <submittedName>
        <fullName evidence="2">Uncharacterized protein</fullName>
    </submittedName>
</protein>
<dbReference type="OrthoDB" id="188194at2157"/>
<keyword evidence="1" id="KW-0812">Transmembrane</keyword>
<evidence type="ECO:0000313" key="3">
    <source>
        <dbReference type="EMBL" id="NUC74611.1"/>
    </source>
</evidence>
<name>A0A8J8GGM4_9EURY</name>
<dbReference type="EMBL" id="JABURA010000001">
    <property type="protein sequence ID" value="NUB89558.1"/>
    <property type="molecule type" value="Genomic_DNA"/>
</dbReference>
<evidence type="ECO:0000313" key="2">
    <source>
        <dbReference type="EMBL" id="NUB89558.1"/>
    </source>
</evidence>
<keyword evidence="1" id="KW-1133">Transmembrane helix</keyword>
<accession>A0A8J8GGM4</accession>
<sequence>METAALESVSALWIGKFLAAVVVGLGIGTLVPPEPVAVPAVGTVSGLLVGSGAVVVGSGLYLWIRRSTGDRGCGDSCGR</sequence>
<gene>
    <name evidence="2" type="ORF">HT576_00730</name>
    <name evidence="3" type="ORF">HTZ84_20315</name>
</gene>